<evidence type="ECO:0000256" key="4">
    <source>
        <dbReference type="ARBA" id="ARBA00023453"/>
    </source>
</evidence>
<dbReference type="InterPro" id="IPR002935">
    <property type="entry name" value="SAM_O-MeTrfase"/>
</dbReference>
<dbReference type="GO" id="GO:0008171">
    <property type="term" value="F:O-methyltransferase activity"/>
    <property type="evidence" value="ECO:0007669"/>
    <property type="project" value="InterPro"/>
</dbReference>
<evidence type="ECO:0000256" key="2">
    <source>
        <dbReference type="ARBA" id="ARBA00022679"/>
    </source>
</evidence>
<dbReference type="Proteomes" id="UP000191285">
    <property type="component" value="Unassembled WGS sequence"/>
</dbReference>
<comment type="caution">
    <text evidence="5">The sequence shown here is derived from an EMBL/GenBank/DDBJ whole genome shotgun (WGS) entry which is preliminary data.</text>
</comment>
<evidence type="ECO:0000256" key="3">
    <source>
        <dbReference type="ARBA" id="ARBA00022691"/>
    </source>
</evidence>
<dbReference type="EMBL" id="MLKD01000017">
    <property type="protein sequence ID" value="OQE18724.1"/>
    <property type="molecule type" value="Genomic_DNA"/>
</dbReference>
<dbReference type="OrthoDB" id="10251242at2759"/>
<accession>A0A1V6SY62</accession>
<keyword evidence="3" id="KW-0949">S-adenosyl-L-methionine</keyword>
<protein>
    <recommendedName>
        <fullName evidence="7">O-methyltransferase domain-containing protein</fullName>
    </recommendedName>
</protein>
<dbReference type="STRING" id="303698.A0A1V6SY62"/>
<dbReference type="GO" id="GO:0008757">
    <property type="term" value="F:S-adenosylmethionine-dependent methyltransferase activity"/>
    <property type="evidence" value="ECO:0007669"/>
    <property type="project" value="TreeGrafter"/>
</dbReference>
<keyword evidence="2" id="KW-0808">Transferase</keyword>
<evidence type="ECO:0000313" key="5">
    <source>
        <dbReference type="EMBL" id="OQE18724.1"/>
    </source>
</evidence>
<evidence type="ECO:0008006" key="7">
    <source>
        <dbReference type="Google" id="ProtNLM"/>
    </source>
</evidence>
<keyword evidence="6" id="KW-1185">Reference proteome</keyword>
<evidence type="ECO:0000256" key="1">
    <source>
        <dbReference type="ARBA" id="ARBA00022603"/>
    </source>
</evidence>
<sequence length="231" mass="24859">MSLKNTDNRNLVDAYVKKHLINEDAGLENAYTNSIKQGLPMIAVSASQGKFASLLTTIGSAKNVLEIGTLGGYSTIWFAKAMKGRGKVTSIEAAPHHREVAINNLQAAGVQVPDEVDVLLGAGLDVLPKLADEIARGVREPFDFIFIDADWPNQWNYFDFAVKVSKGNGAVIYIDNVVQEMLSSGIVGENERDEEAIDVVAKAGADDRVDAVVMQTVGSKSHDGFLLAVVK</sequence>
<reference evidence="6" key="1">
    <citation type="journal article" date="2017" name="Nat. Microbiol.">
        <title>Global analysis of biosynthetic gene clusters reveals vast potential of secondary metabolite production in Penicillium species.</title>
        <authorList>
            <person name="Nielsen J.C."/>
            <person name="Grijseels S."/>
            <person name="Prigent S."/>
            <person name="Ji B."/>
            <person name="Dainat J."/>
            <person name="Nielsen K.F."/>
            <person name="Frisvad J.C."/>
            <person name="Workman M."/>
            <person name="Nielsen J."/>
        </authorList>
    </citation>
    <scope>NUCLEOTIDE SEQUENCE [LARGE SCALE GENOMIC DNA]</scope>
    <source>
        <strain evidence="6">IBT 24891</strain>
    </source>
</reference>
<dbReference type="Pfam" id="PF01596">
    <property type="entry name" value="Methyltransf_3"/>
    <property type="match status" value="1"/>
</dbReference>
<dbReference type="PROSITE" id="PS51682">
    <property type="entry name" value="SAM_OMT_I"/>
    <property type="match status" value="1"/>
</dbReference>
<dbReference type="CDD" id="cd02440">
    <property type="entry name" value="AdoMet_MTases"/>
    <property type="match status" value="1"/>
</dbReference>
<dbReference type="Gene3D" id="3.40.50.150">
    <property type="entry name" value="Vaccinia Virus protein VP39"/>
    <property type="match status" value="1"/>
</dbReference>
<dbReference type="InterPro" id="IPR050362">
    <property type="entry name" value="Cation-dep_OMT"/>
</dbReference>
<dbReference type="PANTHER" id="PTHR10509">
    <property type="entry name" value="O-METHYLTRANSFERASE-RELATED"/>
    <property type="match status" value="1"/>
</dbReference>
<dbReference type="GO" id="GO:0032259">
    <property type="term" value="P:methylation"/>
    <property type="evidence" value="ECO:0007669"/>
    <property type="project" value="UniProtKB-KW"/>
</dbReference>
<dbReference type="SUPFAM" id="SSF53335">
    <property type="entry name" value="S-adenosyl-L-methionine-dependent methyltransferases"/>
    <property type="match status" value="1"/>
</dbReference>
<evidence type="ECO:0000313" key="6">
    <source>
        <dbReference type="Proteomes" id="UP000191285"/>
    </source>
</evidence>
<keyword evidence="1" id="KW-0489">Methyltransferase</keyword>
<dbReference type="InterPro" id="IPR029063">
    <property type="entry name" value="SAM-dependent_MTases_sf"/>
</dbReference>
<gene>
    <name evidence="5" type="ORF">PENSTE_c017G09170</name>
</gene>
<organism evidence="5 6">
    <name type="scientific">Penicillium steckii</name>
    <dbReference type="NCBI Taxonomy" id="303698"/>
    <lineage>
        <taxon>Eukaryota</taxon>
        <taxon>Fungi</taxon>
        <taxon>Dikarya</taxon>
        <taxon>Ascomycota</taxon>
        <taxon>Pezizomycotina</taxon>
        <taxon>Eurotiomycetes</taxon>
        <taxon>Eurotiomycetidae</taxon>
        <taxon>Eurotiales</taxon>
        <taxon>Aspergillaceae</taxon>
        <taxon>Penicillium</taxon>
    </lineage>
</organism>
<name>A0A1V6SY62_9EURO</name>
<dbReference type="AlphaFoldDB" id="A0A1V6SY62"/>
<dbReference type="PANTHER" id="PTHR10509:SF14">
    <property type="entry name" value="CAFFEOYL-COA O-METHYLTRANSFERASE 3-RELATED"/>
    <property type="match status" value="1"/>
</dbReference>
<proteinExistence type="inferred from homology"/>
<comment type="similarity">
    <text evidence="4">Belongs to the class I-like SAM-binding methyltransferase superfamily. Cation-dependent O-methyltransferase family.</text>
</comment>